<evidence type="ECO:0000313" key="3">
    <source>
        <dbReference type="Proteomes" id="UP000446719"/>
    </source>
</evidence>
<feature type="domain" description="Glycosyltransferase subfamily 4-like N-terminal" evidence="1">
    <location>
        <begin position="4"/>
        <end position="160"/>
    </location>
</feature>
<dbReference type="EMBL" id="WWSB01000013">
    <property type="protein sequence ID" value="MZK18557.1"/>
    <property type="molecule type" value="Genomic_DNA"/>
</dbReference>
<protein>
    <submittedName>
        <fullName evidence="2">Glycosyltransferase</fullName>
    </submittedName>
</protein>
<organism evidence="2 3">
    <name type="scientific">Dorea longicatena</name>
    <dbReference type="NCBI Taxonomy" id="88431"/>
    <lineage>
        <taxon>Bacteria</taxon>
        <taxon>Bacillati</taxon>
        <taxon>Bacillota</taxon>
        <taxon>Clostridia</taxon>
        <taxon>Lachnospirales</taxon>
        <taxon>Lachnospiraceae</taxon>
        <taxon>Dorea</taxon>
    </lineage>
</organism>
<comment type="caution">
    <text evidence="2">The sequence shown here is derived from an EMBL/GenBank/DDBJ whole genome shotgun (WGS) entry which is preliminary data.</text>
</comment>
<dbReference type="CDD" id="cd03812">
    <property type="entry name" value="GT4_CapH-like"/>
    <property type="match status" value="1"/>
</dbReference>
<accession>A0A845KNY1</accession>
<dbReference type="RefSeq" id="WP_161159482.1">
    <property type="nucleotide sequence ID" value="NZ_WWSB01000013.1"/>
</dbReference>
<keyword evidence="2" id="KW-0808">Transferase</keyword>
<dbReference type="Pfam" id="PF13439">
    <property type="entry name" value="Glyco_transf_4"/>
    <property type="match status" value="1"/>
</dbReference>
<dbReference type="GO" id="GO:0016757">
    <property type="term" value="F:glycosyltransferase activity"/>
    <property type="evidence" value="ECO:0007669"/>
    <property type="project" value="TreeGrafter"/>
</dbReference>
<proteinExistence type="predicted"/>
<dbReference type="InterPro" id="IPR028098">
    <property type="entry name" value="Glyco_trans_4-like_N"/>
</dbReference>
<dbReference type="AlphaFoldDB" id="A0A845KNY1"/>
<dbReference type="Gene3D" id="3.40.50.2000">
    <property type="entry name" value="Glycogen Phosphorylase B"/>
    <property type="match status" value="2"/>
</dbReference>
<dbReference type="SUPFAM" id="SSF53756">
    <property type="entry name" value="UDP-Glycosyltransferase/glycogen phosphorylase"/>
    <property type="match status" value="1"/>
</dbReference>
<reference evidence="2 3" key="1">
    <citation type="journal article" date="2019" name="Nat. Med.">
        <title>A library of human gut bacterial isolates paired with longitudinal multiomics data enables mechanistic microbiome research.</title>
        <authorList>
            <person name="Poyet M."/>
            <person name="Groussin M."/>
            <person name="Gibbons S.M."/>
            <person name="Avila-Pacheco J."/>
            <person name="Jiang X."/>
            <person name="Kearney S.M."/>
            <person name="Perrotta A.R."/>
            <person name="Berdy B."/>
            <person name="Zhao S."/>
            <person name="Lieberman T.D."/>
            <person name="Swanson P.K."/>
            <person name="Smith M."/>
            <person name="Roesemann S."/>
            <person name="Alexander J.E."/>
            <person name="Rich S.A."/>
            <person name="Livny J."/>
            <person name="Vlamakis H."/>
            <person name="Clish C."/>
            <person name="Bullock K."/>
            <person name="Deik A."/>
            <person name="Scott J."/>
            <person name="Pierce K.A."/>
            <person name="Xavier R.J."/>
            <person name="Alm E.J."/>
        </authorList>
    </citation>
    <scope>NUCLEOTIDE SEQUENCE [LARGE SCALE GENOMIC DNA]</scope>
    <source>
        <strain evidence="2 3">BIOML-A7</strain>
    </source>
</reference>
<gene>
    <name evidence="2" type="ORF">GT565_10630</name>
</gene>
<evidence type="ECO:0000259" key="1">
    <source>
        <dbReference type="Pfam" id="PF13439"/>
    </source>
</evidence>
<dbReference type="PANTHER" id="PTHR45947">
    <property type="entry name" value="SULFOQUINOVOSYL TRANSFERASE SQD2"/>
    <property type="match status" value="1"/>
</dbReference>
<name>A0A845KNY1_9FIRM</name>
<dbReference type="Proteomes" id="UP000446719">
    <property type="component" value="Unassembled WGS sequence"/>
</dbReference>
<dbReference type="PANTHER" id="PTHR45947:SF3">
    <property type="entry name" value="SULFOQUINOVOSYL TRANSFERASE SQD2"/>
    <property type="match status" value="1"/>
</dbReference>
<dbReference type="InterPro" id="IPR050194">
    <property type="entry name" value="Glycosyltransferase_grp1"/>
</dbReference>
<evidence type="ECO:0000313" key="2">
    <source>
        <dbReference type="EMBL" id="MZK18557.1"/>
    </source>
</evidence>
<sequence length="358" mass="40999">MGRGGLETMLMNYYRHIDRSKVQFDFLVHREFEADYDEEIKSLGGRIYHVSRLVPWSRRYKAELRRFFRTHPEYKIVHVHQDCLSSVALQCAKDCGVPVRIAHSHSSSAVKNIKYPIKLYYMKKIPRFATDLFACGKQAGDWMFSGKKYQIIRNAIDTEKYLYTTTVNKSVREELGLLGKIVIGHVGNFTPAKNHIFLLEIFKEILKKSPDSKLLLVGGGDGLITAKEKAESMGIADNVVFTGIRSDVNRLMQAMDVFVFPSLYEGLPVTMIEAQASGMQCIISDRVSKECIVTKGLVIRKRLSDSVENWANYILQKSEKTHENHIREIANAGYDISVAAKQLECFYIKKTGEEKWYF</sequence>
<dbReference type="Pfam" id="PF13692">
    <property type="entry name" value="Glyco_trans_1_4"/>
    <property type="match status" value="1"/>
</dbReference>